<protein>
    <submittedName>
        <fullName evidence="2">Uncharacterized protein</fullName>
    </submittedName>
</protein>
<gene>
    <name evidence="2" type="ORF">SPSK_10119</name>
</gene>
<accession>A0A0F2M8Q1</accession>
<dbReference type="RefSeq" id="XP_016587881.1">
    <property type="nucleotide sequence ID" value="XM_016736675.1"/>
</dbReference>
<evidence type="ECO:0000256" key="1">
    <source>
        <dbReference type="SAM" id="MobiDB-lite"/>
    </source>
</evidence>
<dbReference type="Proteomes" id="UP000033710">
    <property type="component" value="Unassembled WGS sequence"/>
</dbReference>
<dbReference type="EMBL" id="AXCR01000007">
    <property type="protein sequence ID" value="KJR85205.1"/>
    <property type="molecule type" value="Genomic_DNA"/>
</dbReference>
<reference evidence="2 3" key="2">
    <citation type="journal article" date="2015" name="Eukaryot. Cell">
        <title>Asexual propagation of a virulent clone complex in a human and feline outbreak of sporotrichosis.</title>
        <authorList>
            <person name="Teixeira Mde M."/>
            <person name="Rodrigues A.M."/>
            <person name="Tsui C.K."/>
            <person name="de Almeida L.G."/>
            <person name="Van Diepeningen A.D."/>
            <person name="van den Ende B.G."/>
            <person name="Fernandes G.F."/>
            <person name="Kano R."/>
            <person name="Hamelin R.C."/>
            <person name="Lopes-Bezerra L.M."/>
            <person name="Vasconcelos A.T."/>
            <person name="de Hoog S."/>
            <person name="de Camargo Z.P."/>
            <person name="Felipe M.S."/>
        </authorList>
    </citation>
    <scope>NUCLEOTIDE SEQUENCE [LARGE SCALE GENOMIC DNA]</scope>
    <source>
        <strain evidence="2 3">1099-18</strain>
    </source>
</reference>
<name>A0A0F2M8Q1_SPOSC</name>
<proteinExistence type="predicted"/>
<reference evidence="2 3" key="1">
    <citation type="journal article" date="2014" name="BMC Genomics">
        <title>Comparative genomics of the major fungal agents of human and animal Sporotrichosis: Sporothrix schenckii and Sporothrix brasiliensis.</title>
        <authorList>
            <person name="Teixeira M.M."/>
            <person name="de Almeida L.G."/>
            <person name="Kubitschek-Barreira P."/>
            <person name="Alves F.L."/>
            <person name="Kioshima E.S."/>
            <person name="Abadio A.K."/>
            <person name="Fernandes L."/>
            <person name="Derengowski L.S."/>
            <person name="Ferreira K.S."/>
            <person name="Souza R.C."/>
            <person name="Ruiz J.C."/>
            <person name="de Andrade N.C."/>
            <person name="Paes H.C."/>
            <person name="Nicola A.M."/>
            <person name="Albuquerque P."/>
            <person name="Gerber A.L."/>
            <person name="Martins V.P."/>
            <person name="Peconick L.D."/>
            <person name="Neto A.V."/>
            <person name="Chaucanez C.B."/>
            <person name="Silva P.A."/>
            <person name="Cunha O.L."/>
            <person name="de Oliveira F.F."/>
            <person name="dos Santos T.C."/>
            <person name="Barros A.L."/>
            <person name="Soares M.A."/>
            <person name="de Oliveira L.M."/>
            <person name="Marini M.M."/>
            <person name="Villalobos-Duno H."/>
            <person name="Cunha M.M."/>
            <person name="de Hoog S."/>
            <person name="da Silveira J.F."/>
            <person name="Henrissat B."/>
            <person name="Nino-Vega G.A."/>
            <person name="Cisalpino P.S."/>
            <person name="Mora-Montes H.M."/>
            <person name="Almeida S.R."/>
            <person name="Stajich J.E."/>
            <person name="Lopes-Bezerra L.M."/>
            <person name="Vasconcelos A.T."/>
            <person name="Felipe M.S."/>
        </authorList>
    </citation>
    <scope>NUCLEOTIDE SEQUENCE [LARGE SCALE GENOMIC DNA]</scope>
    <source>
        <strain evidence="2 3">1099-18</strain>
    </source>
</reference>
<dbReference type="AlphaFoldDB" id="A0A0F2M8Q1"/>
<dbReference type="VEuPathDB" id="FungiDB:SPSK_10119"/>
<dbReference type="GeneID" id="27671952"/>
<organism evidence="2 3">
    <name type="scientific">Sporothrix schenckii 1099-18</name>
    <dbReference type="NCBI Taxonomy" id="1397361"/>
    <lineage>
        <taxon>Eukaryota</taxon>
        <taxon>Fungi</taxon>
        <taxon>Dikarya</taxon>
        <taxon>Ascomycota</taxon>
        <taxon>Pezizomycotina</taxon>
        <taxon>Sordariomycetes</taxon>
        <taxon>Sordariomycetidae</taxon>
        <taxon>Ophiostomatales</taxon>
        <taxon>Ophiostomataceae</taxon>
        <taxon>Sporothrix</taxon>
    </lineage>
</organism>
<feature type="region of interest" description="Disordered" evidence="1">
    <location>
        <begin position="1"/>
        <end position="88"/>
    </location>
</feature>
<feature type="compositionally biased region" description="Basic and acidic residues" evidence="1">
    <location>
        <begin position="1"/>
        <end position="21"/>
    </location>
</feature>
<dbReference type="KEGG" id="ssck:SPSK_10119"/>
<sequence>MKSRCIETSHGASSDKDDVDRPGPVSAQNSKVAVHAHKYKEAQNTQPNEGRCVGVRGIGDARGLTWTDRPQEQGRQKNGPSRSAVGDWRLLRIDEASV</sequence>
<comment type="caution">
    <text evidence="2">The sequence shown here is derived from an EMBL/GenBank/DDBJ whole genome shotgun (WGS) entry which is preliminary data.</text>
</comment>
<evidence type="ECO:0000313" key="3">
    <source>
        <dbReference type="Proteomes" id="UP000033710"/>
    </source>
</evidence>
<evidence type="ECO:0000313" key="2">
    <source>
        <dbReference type="EMBL" id="KJR85205.1"/>
    </source>
</evidence>